<dbReference type="EMBL" id="CDNC01000007">
    <property type="protein sequence ID" value="CEM61180.1"/>
    <property type="molecule type" value="Genomic_DNA"/>
</dbReference>
<protein>
    <submittedName>
        <fullName evidence="1">Uncharacterized protein</fullName>
    </submittedName>
</protein>
<evidence type="ECO:0000313" key="1">
    <source>
        <dbReference type="EMBL" id="CEM61180.1"/>
    </source>
</evidence>
<name>A0A0B7GW37_TREPH</name>
<keyword evidence="2" id="KW-1185">Reference proteome</keyword>
<reference evidence="2" key="1">
    <citation type="submission" date="2015-01" db="EMBL/GenBank/DDBJ databases">
        <authorList>
            <person name="Manzoor Shahid"/>
            <person name="Zubair Saima"/>
        </authorList>
    </citation>
    <scope>NUCLEOTIDE SEQUENCE [LARGE SCALE GENOMIC DNA]</scope>
    <source>
        <strain evidence="2">V1</strain>
    </source>
</reference>
<dbReference type="Proteomes" id="UP000042527">
    <property type="component" value="Unassembled WGS sequence"/>
</dbReference>
<proteinExistence type="predicted"/>
<dbReference type="AlphaFoldDB" id="A0A0B7GW37"/>
<evidence type="ECO:0000313" key="2">
    <source>
        <dbReference type="Proteomes" id="UP000042527"/>
    </source>
</evidence>
<accession>A0A0B7GW37</accession>
<gene>
    <name evidence="1" type="ORF">TPHV1_150062</name>
</gene>
<organism evidence="1 2">
    <name type="scientific">Treponema phagedenis</name>
    <dbReference type="NCBI Taxonomy" id="162"/>
    <lineage>
        <taxon>Bacteria</taxon>
        <taxon>Pseudomonadati</taxon>
        <taxon>Spirochaetota</taxon>
        <taxon>Spirochaetia</taxon>
        <taxon>Spirochaetales</taxon>
        <taxon>Treponemataceae</taxon>
        <taxon>Treponema</taxon>
    </lineage>
</organism>
<sequence length="41" mass="4533">MQGVSDKVFYSMVSLPTVAPCRTLFSKNFSILINLILLSAK</sequence>